<reference evidence="1" key="1">
    <citation type="submission" date="2023-03" db="EMBL/GenBank/DDBJ databases">
        <title>Massive genome expansion in bonnet fungi (Mycena s.s.) driven by repeated elements and novel gene families across ecological guilds.</title>
        <authorList>
            <consortium name="Lawrence Berkeley National Laboratory"/>
            <person name="Harder C.B."/>
            <person name="Miyauchi S."/>
            <person name="Viragh M."/>
            <person name="Kuo A."/>
            <person name="Thoen E."/>
            <person name="Andreopoulos B."/>
            <person name="Lu D."/>
            <person name="Skrede I."/>
            <person name="Drula E."/>
            <person name="Henrissat B."/>
            <person name="Morin E."/>
            <person name="Kohler A."/>
            <person name="Barry K."/>
            <person name="LaButti K."/>
            <person name="Morin E."/>
            <person name="Salamov A."/>
            <person name="Lipzen A."/>
            <person name="Mereny Z."/>
            <person name="Hegedus B."/>
            <person name="Baldrian P."/>
            <person name="Stursova M."/>
            <person name="Weitz H."/>
            <person name="Taylor A."/>
            <person name="Grigoriev I.V."/>
            <person name="Nagy L.G."/>
            <person name="Martin F."/>
            <person name="Kauserud H."/>
        </authorList>
    </citation>
    <scope>NUCLEOTIDE SEQUENCE</scope>
    <source>
        <strain evidence="1">9144</strain>
    </source>
</reference>
<dbReference type="AlphaFoldDB" id="A0AAD6VJH5"/>
<proteinExistence type="predicted"/>
<comment type="caution">
    <text evidence="1">The sequence shown here is derived from an EMBL/GenBank/DDBJ whole genome shotgun (WGS) entry which is preliminary data.</text>
</comment>
<gene>
    <name evidence="1" type="ORF">GGX14DRAFT_392081</name>
</gene>
<dbReference type="Proteomes" id="UP001219525">
    <property type="component" value="Unassembled WGS sequence"/>
</dbReference>
<accession>A0AAD6VJH5</accession>
<evidence type="ECO:0000313" key="2">
    <source>
        <dbReference type="Proteomes" id="UP001219525"/>
    </source>
</evidence>
<organism evidence="1 2">
    <name type="scientific">Mycena pura</name>
    <dbReference type="NCBI Taxonomy" id="153505"/>
    <lineage>
        <taxon>Eukaryota</taxon>
        <taxon>Fungi</taxon>
        <taxon>Dikarya</taxon>
        <taxon>Basidiomycota</taxon>
        <taxon>Agaricomycotina</taxon>
        <taxon>Agaricomycetes</taxon>
        <taxon>Agaricomycetidae</taxon>
        <taxon>Agaricales</taxon>
        <taxon>Marasmiineae</taxon>
        <taxon>Mycenaceae</taxon>
        <taxon>Mycena</taxon>
    </lineage>
</organism>
<name>A0AAD6VJH5_9AGAR</name>
<evidence type="ECO:0000313" key="1">
    <source>
        <dbReference type="EMBL" id="KAJ7214818.1"/>
    </source>
</evidence>
<dbReference type="EMBL" id="JARJCW010000018">
    <property type="protein sequence ID" value="KAJ7214818.1"/>
    <property type="molecule type" value="Genomic_DNA"/>
</dbReference>
<protein>
    <submittedName>
        <fullName evidence="1">Uncharacterized protein</fullName>
    </submittedName>
</protein>
<keyword evidence="2" id="KW-1185">Reference proteome</keyword>
<sequence length="320" mass="34946">MCSLPRHRRARDDPFAASVAQAMAIDSFPTVCPAHPMLWQRRVVAEPEAEEGHVVGGVGAAGQDPEQMTHTRTIPGASGIGWADTRRESQDFEVAESALTAASTRVGRLLRGYCVGAAAAAATRGPTFPAVDTMQKEQWECRPRGRRWDVGVSRLKISPCRGRRTFPPSADLCLNASRYPLRSRRVGGSTPPQDMVAASIAMDFFPVLARVVRYSSSYAKPRANCAYIHLTFVPTPAPVEDGAPAFECVSLPSSRSCSPRYTPNLVRIVLTISQRTLHQLLRRTAHLHSMVSRFPGVSACDSAEDIENVFQSVTLNITIF</sequence>